<name>A0A239PYL2_9PROT</name>
<keyword evidence="1" id="KW-1133">Transmembrane helix</keyword>
<proteinExistence type="predicted"/>
<keyword evidence="1" id="KW-0812">Transmembrane</keyword>
<evidence type="ECO:0000313" key="3">
    <source>
        <dbReference type="Proteomes" id="UP000198346"/>
    </source>
</evidence>
<dbReference type="OrthoDB" id="10000296at2"/>
<dbReference type="EMBL" id="FZQA01000005">
    <property type="protein sequence ID" value="SNT74757.1"/>
    <property type="molecule type" value="Genomic_DNA"/>
</dbReference>
<sequence>MNENENENGNGNDEVWRRVRAHVAFEHMIAAVLMGAALSGAALLALSNFFLLAKGAWSVGSFGGTVFGALRLAMLVFLIGFGAAVAVGVPLFQFLERIRMRRAWPYALAALAVQYGALWIVTGRQPLGEPPATFLFFAPGLLIAWLFARRIRPVWRAAERAESAESGAIVRLQ</sequence>
<keyword evidence="3" id="KW-1185">Reference proteome</keyword>
<keyword evidence="1" id="KW-0472">Membrane</keyword>
<protein>
    <submittedName>
        <fullName evidence="2">Uncharacterized protein</fullName>
    </submittedName>
</protein>
<accession>A0A239PYL2</accession>
<dbReference type="AlphaFoldDB" id="A0A239PYL2"/>
<gene>
    <name evidence="2" type="ORF">SAMN06297382_2345</name>
</gene>
<organism evidence="2 3">
    <name type="scientific">Amphiplicatus metriothermophilus</name>
    <dbReference type="NCBI Taxonomy" id="1519374"/>
    <lineage>
        <taxon>Bacteria</taxon>
        <taxon>Pseudomonadati</taxon>
        <taxon>Pseudomonadota</taxon>
        <taxon>Alphaproteobacteria</taxon>
        <taxon>Parvularculales</taxon>
        <taxon>Parvularculaceae</taxon>
        <taxon>Amphiplicatus</taxon>
    </lineage>
</organism>
<evidence type="ECO:0000256" key="1">
    <source>
        <dbReference type="SAM" id="Phobius"/>
    </source>
</evidence>
<evidence type="ECO:0000313" key="2">
    <source>
        <dbReference type="EMBL" id="SNT74757.1"/>
    </source>
</evidence>
<reference evidence="2 3" key="1">
    <citation type="submission" date="2017-07" db="EMBL/GenBank/DDBJ databases">
        <authorList>
            <person name="Sun Z.S."/>
            <person name="Albrecht U."/>
            <person name="Echele G."/>
            <person name="Lee C.C."/>
        </authorList>
    </citation>
    <scope>NUCLEOTIDE SEQUENCE [LARGE SCALE GENOMIC DNA]</scope>
    <source>
        <strain evidence="2 3">CGMCC 1.12710</strain>
    </source>
</reference>
<dbReference type="Proteomes" id="UP000198346">
    <property type="component" value="Unassembled WGS sequence"/>
</dbReference>
<feature type="transmembrane region" description="Helical" evidence="1">
    <location>
        <begin position="72"/>
        <end position="91"/>
    </location>
</feature>
<feature type="transmembrane region" description="Helical" evidence="1">
    <location>
        <begin position="103"/>
        <end position="120"/>
    </location>
</feature>
<feature type="transmembrane region" description="Helical" evidence="1">
    <location>
        <begin position="132"/>
        <end position="148"/>
    </location>
</feature>
<dbReference type="RefSeq" id="WP_089412785.1">
    <property type="nucleotide sequence ID" value="NZ_FZQA01000005.1"/>
</dbReference>
<feature type="transmembrane region" description="Helical" evidence="1">
    <location>
        <begin position="28"/>
        <end position="52"/>
    </location>
</feature>